<dbReference type="InterPro" id="IPR001525">
    <property type="entry name" value="C5_MeTfrase"/>
</dbReference>
<dbReference type="GO" id="GO:0005634">
    <property type="term" value="C:nucleus"/>
    <property type="evidence" value="ECO:0007669"/>
    <property type="project" value="TreeGrafter"/>
</dbReference>
<dbReference type="Gene3D" id="3.90.120.10">
    <property type="entry name" value="DNA Methylase, subunit A, domain 2"/>
    <property type="match status" value="1"/>
</dbReference>
<evidence type="ECO:0000256" key="3">
    <source>
        <dbReference type="ARBA" id="ARBA00022679"/>
    </source>
</evidence>
<dbReference type="EC" id="2.1.1.37" evidence="1"/>
<evidence type="ECO:0000313" key="5">
    <source>
        <dbReference type="EMBL" id="MPM00579.1"/>
    </source>
</evidence>
<accession>A0A644WAH3</accession>
<dbReference type="Gene3D" id="3.40.50.150">
    <property type="entry name" value="Vaccinia Virus protein VP39"/>
    <property type="match status" value="2"/>
</dbReference>
<sequence>MIKILLGGSPCTYWSICRAGNTQTEITRETKAEGIGWELFNNYVIAKQKFNPDIFIYENVSSMSADIKKQISANLEVKPKEINGAIFSAAERARLFWTNMSLGELPSDKGVLLKDILEPEVDEKYYYSCEYTFHGWDKAVCATLHIKGNDILKRVNNPSFKCPTLTTCGGGNTQKKVLVNGRARKLTPTEYERCMTLPDGYTQCVSDSQRYNGLGNGWCADAVIWQLRQGLKNIPLDEEIVVVSMYDGIGTGRYCLEKLGYTNIKYYAYEIDRHAIKVATTNYPDIIQMGDAFQVRNNDWGVSS</sequence>
<evidence type="ECO:0000256" key="2">
    <source>
        <dbReference type="ARBA" id="ARBA00022603"/>
    </source>
</evidence>
<dbReference type="GO" id="GO:0003886">
    <property type="term" value="F:DNA (cytosine-5-)-methyltransferase activity"/>
    <property type="evidence" value="ECO:0007669"/>
    <property type="project" value="UniProtKB-EC"/>
</dbReference>
<gene>
    <name evidence="5" type="ORF">SDC9_46806</name>
</gene>
<evidence type="ECO:0000256" key="4">
    <source>
        <dbReference type="ARBA" id="ARBA00022691"/>
    </source>
</evidence>
<dbReference type="EMBL" id="VSSQ01000739">
    <property type="protein sequence ID" value="MPM00579.1"/>
    <property type="molecule type" value="Genomic_DNA"/>
</dbReference>
<name>A0A644WAH3_9ZZZZ</name>
<keyword evidence="3" id="KW-0808">Transferase</keyword>
<dbReference type="InterPro" id="IPR050390">
    <property type="entry name" value="C5-Methyltransferase"/>
</dbReference>
<proteinExistence type="predicted"/>
<keyword evidence="4" id="KW-0949">S-adenosyl-L-methionine</keyword>
<dbReference type="AlphaFoldDB" id="A0A644WAH3"/>
<dbReference type="GO" id="GO:0032259">
    <property type="term" value="P:methylation"/>
    <property type="evidence" value="ECO:0007669"/>
    <property type="project" value="UniProtKB-KW"/>
</dbReference>
<dbReference type="PANTHER" id="PTHR23068">
    <property type="entry name" value="DNA CYTOSINE-5- -METHYLTRANSFERASE 3-RELATED"/>
    <property type="match status" value="1"/>
</dbReference>
<dbReference type="Pfam" id="PF00145">
    <property type="entry name" value="DNA_methylase"/>
    <property type="match status" value="1"/>
</dbReference>
<dbReference type="SUPFAM" id="SSF53335">
    <property type="entry name" value="S-adenosyl-L-methionine-dependent methyltransferases"/>
    <property type="match status" value="2"/>
</dbReference>
<dbReference type="PANTHER" id="PTHR23068:SF52">
    <property type="entry name" value="DUF3444 DOMAIN-CONTAINING PROTEIN"/>
    <property type="match status" value="1"/>
</dbReference>
<comment type="caution">
    <text evidence="5">The sequence shown here is derived from an EMBL/GenBank/DDBJ whole genome shotgun (WGS) entry which is preliminary data.</text>
</comment>
<dbReference type="InterPro" id="IPR029063">
    <property type="entry name" value="SAM-dependent_MTases_sf"/>
</dbReference>
<keyword evidence="2" id="KW-0489">Methyltransferase</keyword>
<protein>
    <recommendedName>
        <fullName evidence="1">DNA (cytosine-5-)-methyltransferase</fullName>
        <ecNumber evidence="1">2.1.1.37</ecNumber>
    </recommendedName>
</protein>
<evidence type="ECO:0000256" key="1">
    <source>
        <dbReference type="ARBA" id="ARBA00011975"/>
    </source>
</evidence>
<reference evidence="5" key="1">
    <citation type="submission" date="2019-08" db="EMBL/GenBank/DDBJ databases">
        <authorList>
            <person name="Kucharzyk K."/>
            <person name="Murdoch R.W."/>
            <person name="Higgins S."/>
            <person name="Loffler F."/>
        </authorList>
    </citation>
    <scope>NUCLEOTIDE SEQUENCE</scope>
</reference>
<organism evidence="5">
    <name type="scientific">bioreactor metagenome</name>
    <dbReference type="NCBI Taxonomy" id="1076179"/>
    <lineage>
        <taxon>unclassified sequences</taxon>
        <taxon>metagenomes</taxon>
        <taxon>ecological metagenomes</taxon>
    </lineage>
</organism>